<evidence type="ECO:0000256" key="1">
    <source>
        <dbReference type="SAM" id="SignalP"/>
    </source>
</evidence>
<dbReference type="GO" id="GO:0071555">
    <property type="term" value="P:cell wall organization"/>
    <property type="evidence" value="ECO:0007669"/>
    <property type="project" value="UniProtKB-KW"/>
</dbReference>
<dbReference type="PROSITE" id="PS51257">
    <property type="entry name" value="PROKAR_LIPOPROTEIN"/>
    <property type="match status" value="1"/>
</dbReference>
<dbReference type="SUPFAM" id="SSF141523">
    <property type="entry name" value="L,D-transpeptidase catalytic domain-like"/>
    <property type="match status" value="1"/>
</dbReference>
<dbReference type="InterPro" id="IPR038063">
    <property type="entry name" value="Transpep_catalytic_dom"/>
</dbReference>
<dbReference type="GO" id="GO:0009252">
    <property type="term" value="P:peptidoglycan biosynthetic process"/>
    <property type="evidence" value="ECO:0007669"/>
    <property type="project" value="UniProtKB-KW"/>
</dbReference>
<evidence type="ECO:0000313" key="2">
    <source>
        <dbReference type="EMBL" id="MBU2722820.1"/>
    </source>
</evidence>
<gene>
    <name evidence="2" type="ORF">HF568_06280</name>
</gene>
<organism evidence="2 3">
    <name type="scientific">Acidithiobacillus ferridurans</name>
    <dbReference type="NCBI Taxonomy" id="1232575"/>
    <lineage>
        <taxon>Bacteria</taxon>
        <taxon>Pseudomonadati</taxon>
        <taxon>Pseudomonadota</taxon>
        <taxon>Acidithiobacillia</taxon>
        <taxon>Acidithiobacillales</taxon>
        <taxon>Acidithiobacillaceae</taxon>
        <taxon>Acidithiobacillus</taxon>
    </lineage>
</organism>
<dbReference type="RefSeq" id="WP_215886178.1">
    <property type="nucleotide sequence ID" value="NZ_CP134225.1"/>
</dbReference>
<accession>A0A8X8G8J7</accession>
<sequence>MTRRIASTLRVLSVSVLAVALAGCLSTDHAIRHQPLAAAAQSATKTTGALTPPLHVLQGPAALQGTHQGRTAFSRYFNKYCSGDLRNNRGCFHYAVARLETLGYLPVKHSFIHNNHGNVLRHDAFRFAVPEPLQHTADQYAWSWNNPFIRGAMIQFERETGVLGQKGVSYGRPHRAVVAALFSRNAQPDTVPWEWVFVDKHRGTPMPETLKVWNAVAQHYVGRTLINTGVLGSTPNGTWPIYQRLPSTTMRGVFPVPVSAQEYAALSGQVVQQWAGSTLLQPARGMVNGHPVRWQPYKDPGIRWVNYFDDGRGIHYYPRARYGFPQSAGCVEEPLKQSAIVYKLLHYGVPVTVEKLAYRKAGMTHPADLELSTSIHMGRCGLYYSREGGASC</sequence>
<dbReference type="Proteomes" id="UP000887300">
    <property type="component" value="Unassembled WGS sequence"/>
</dbReference>
<dbReference type="GO" id="GO:0004180">
    <property type="term" value="F:carboxypeptidase activity"/>
    <property type="evidence" value="ECO:0007669"/>
    <property type="project" value="UniProtKB-ARBA"/>
</dbReference>
<dbReference type="GO" id="GO:0008360">
    <property type="term" value="P:regulation of cell shape"/>
    <property type="evidence" value="ECO:0007669"/>
    <property type="project" value="UniProtKB-KW"/>
</dbReference>
<dbReference type="GO" id="GO:0016740">
    <property type="term" value="F:transferase activity"/>
    <property type="evidence" value="ECO:0007669"/>
    <property type="project" value="UniProtKB-KW"/>
</dbReference>
<proteinExistence type="predicted"/>
<comment type="caution">
    <text evidence="2">The sequence shown here is derived from an EMBL/GenBank/DDBJ whole genome shotgun (WGS) entry which is preliminary data.</text>
</comment>
<keyword evidence="1" id="KW-0732">Signal</keyword>
<dbReference type="AlphaFoldDB" id="A0A8X8G8J7"/>
<evidence type="ECO:0008006" key="4">
    <source>
        <dbReference type="Google" id="ProtNLM"/>
    </source>
</evidence>
<evidence type="ECO:0000313" key="3">
    <source>
        <dbReference type="Proteomes" id="UP000887300"/>
    </source>
</evidence>
<feature type="signal peptide" evidence="1">
    <location>
        <begin position="1"/>
        <end position="22"/>
    </location>
</feature>
<reference evidence="2" key="1">
    <citation type="journal article" date="2021" name="ISME J.">
        <title>Genomic evolution of the class Acidithiobacillia: deep-branching Proteobacteria living in extreme acidic conditions.</title>
        <authorList>
            <person name="Moya-Beltran A."/>
            <person name="Beard S."/>
            <person name="Rojas-Villalobos C."/>
            <person name="Issotta F."/>
            <person name="Gallardo Y."/>
            <person name="Ulloa R."/>
            <person name="Giaveno A."/>
            <person name="Degli Esposti M."/>
            <person name="Johnson D.B."/>
            <person name="Quatrini R."/>
        </authorList>
    </citation>
    <scope>NUCLEOTIDE SEQUENCE</scope>
    <source>
        <strain evidence="2">DSM 583</strain>
    </source>
</reference>
<dbReference type="Gene3D" id="2.40.440.10">
    <property type="entry name" value="L,D-transpeptidase catalytic domain-like"/>
    <property type="match status" value="1"/>
</dbReference>
<feature type="chain" id="PRO_5036468191" description="YkuD domain-containing protein" evidence="1">
    <location>
        <begin position="23"/>
        <end position="392"/>
    </location>
</feature>
<dbReference type="EMBL" id="JABBHS010000191">
    <property type="protein sequence ID" value="MBU2722820.1"/>
    <property type="molecule type" value="Genomic_DNA"/>
</dbReference>
<name>A0A8X8G8J7_ACIFI</name>
<protein>
    <recommendedName>
        <fullName evidence="4">YkuD domain-containing protein</fullName>
    </recommendedName>
</protein>